<comment type="caution">
    <text evidence="2">The sequence shown here is derived from an EMBL/GenBank/DDBJ whole genome shotgun (WGS) entry which is preliminary data.</text>
</comment>
<feature type="region of interest" description="Disordered" evidence="1">
    <location>
        <begin position="1201"/>
        <end position="1271"/>
    </location>
</feature>
<dbReference type="EMBL" id="MPGH01000236">
    <property type="protein sequence ID" value="OLN81980.1"/>
    <property type="molecule type" value="Genomic_DNA"/>
</dbReference>
<feature type="region of interest" description="Disordered" evidence="1">
    <location>
        <begin position="593"/>
        <end position="634"/>
    </location>
</feature>
<feature type="compositionally biased region" description="Low complexity" evidence="1">
    <location>
        <begin position="293"/>
        <end position="317"/>
    </location>
</feature>
<feature type="compositionally biased region" description="Polar residues" evidence="1">
    <location>
        <begin position="107"/>
        <end position="125"/>
    </location>
</feature>
<feature type="compositionally biased region" description="Acidic residues" evidence="1">
    <location>
        <begin position="1084"/>
        <end position="1097"/>
    </location>
</feature>
<feature type="compositionally biased region" description="Basic and acidic residues" evidence="1">
    <location>
        <begin position="1311"/>
        <end position="1323"/>
    </location>
</feature>
<proteinExistence type="predicted"/>
<feature type="compositionally biased region" description="Polar residues" evidence="1">
    <location>
        <begin position="85"/>
        <end position="100"/>
    </location>
</feature>
<reference evidence="2 3" key="1">
    <citation type="submission" date="2016-11" db="EMBL/GenBank/DDBJ databases">
        <title>Draft Genome Assembly of Colletotrichum chlorophyti a pathogen of herbaceous plants.</title>
        <authorList>
            <person name="Gan P."/>
            <person name="Narusaka M."/>
            <person name="Tsushima A."/>
            <person name="Narusaka Y."/>
            <person name="Takano Y."/>
            <person name="Shirasu K."/>
        </authorList>
    </citation>
    <scope>NUCLEOTIDE SEQUENCE [LARGE SCALE GENOMIC DNA]</scope>
    <source>
        <strain evidence="2 3">NTL11</strain>
    </source>
</reference>
<feature type="region of interest" description="Disordered" evidence="1">
    <location>
        <begin position="1016"/>
        <end position="1103"/>
    </location>
</feature>
<feature type="region of interest" description="Disordered" evidence="1">
    <location>
        <begin position="844"/>
        <end position="963"/>
    </location>
</feature>
<dbReference type="OrthoDB" id="5288142at2759"/>
<name>A0A1Q8RC70_9PEZI</name>
<feature type="compositionally biased region" description="Acidic residues" evidence="1">
    <location>
        <begin position="1259"/>
        <end position="1268"/>
    </location>
</feature>
<feature type="region of interest" description="Disordered" evidence="1">
    <location>
        <begin position="650"/>
        <end position="737"/>
    </location>
</feature>
<sequence>MAAAAYSSVRRCSTSSSGSDYVHAEAGTGGASRDNTRYVASPSSQPSSSAAATFSPLNFLSLAEPAFTPLSMDSELFSDREFQTDNKTMSNDGNTSLRTNYQDRDTSSSLAPTTRPSSGKTSYTALSGHEHEADSSTYNTTRPSSATRLNLTRESATATMQTPHSPSGATRAATALTPDKEADVSGARDVDATSTVTCTTQSHTQENKVYDTGAASLSEKGIFSGADVDVKNAAPFAKGRPRRGDRQEEEEDDGDGAATTADAISPINLNPRQRYAGSTPLSLDPLQVARGDSAATGTSATARTTPATPASTTLTGSDGDDRDSASANAFANASATDSPHPRSQSQSHSQSHSSPPRHASNNIQPIAPLALKTKNINRDTNYNSTLSPAAAPNTSSITSPSASNTNSSPSTVPSAPAAFTRRISTSSSRSNSSLISQIQESLQQKQQYHHHSRQSSGPNVVHPIPKPIVRTASDSNALSLQHPVPDLNCRSGAYSGNVAALEKTAERLSMTSSIEDAIRDLHGELKRSDSRRSSILAASVAASQSPIEEPSAQPGPLRVIPPVASIVELNNAARLGGYSPSGYVMSPNHSLTGRLRSGSKNSTGRPDIDVDTIMSRHGPGKGSARSARSGKPSLAEIAESEPVALTQRALDDADHAPIPAVADDDATIRRPNTYYEENGSSHHDMLGGQAGRQSSGLGLDFSGDSARRNSDDRPPTPRSTSTFDHANAFGDFDGVHCQPEDLERSEYDPREQHDFEYHEMALPPPPKAMPMPDIPEPQFEPPAPRRPPPRANQGRPQSYFDPMTGQEMLYYPARVPAMLNLPPKLSKKPKADVRNARHSKVLQAMGHPGFGKAEYLPQDPEAPPVRESKMWLPDPLAGHGMSTFGDEPEGQPSGGASLKEPVAESSAVNWPPVDSQVPTRQSEPLLSDEPVDDMPRPPPPAQQRRKSKMPRNSDLPPQLRASAFFEMPSTAPQIELKDGSASATLDSILDASANAPISAFTDHTFAGKLGSEVYGKKKNRKSAAPTVLLPEEQVARSQKKRGGVLPFANSANGSRANSMAAGNDENMALSDHPDGETRSKADGEDADGSSEEEEEDEFAHVLDGPPTTLLAELQLRKYHQKMRTQNPNRAIPTGMHSTLLELDAVAEAQKRHREKKKIALAWEDGAKDEVESSDEDEVPLGVLYANQAAVAELNRPLGLMERRDMEENEPLSARRARLQGQEPPRTLAKQRSGLTLNAGLSSLRLNHMPSAERIRPQEESDEEEEGETLAERMRRLRAKEESDPNSLPKARPVSHAFSTEMLTQFGNSAETKPEDKGKEKEAQTEEVEETLGQRRKRLQAEREAREQEMRLSGGPVEQEVPQLRKKHSLADVLATHPVRENPAMDEQRRRAQEERKVREQEAKLAAVRAQMPTSLDAPSVQRTGGYRGGAFNDGSGGGLIHQPAANNAGLGMSMGPVGFNRSSIALSNYGGLLQHQMQPHQPQPAFGGLVGHAGVTQMANKPMNGYGVYPAGGMGGMPAMNGMNPYGRGVGMPMQMQPMGAGMGMQQGMTPMQMQQMQMQMQPGQMQSIERWRQSVMY</sequence>
<feature type="compositionally biased region" description="Low complexity" evidence="1">
    <location>
        <begin position="40"/>
        <end position="52"/>
    </location>
</feature>
<evidence type="ECO:0000313" key="2">
    <source>
        <dbReference type="EMBL" id="OLN81980.1"/>
    </source>
</evidence>
<accession>A0A1Q8RC70</accession>
<feature type="compositionally biased region" description="Low complexity" evidence="1">
    <location>
        <begin position="325"/>
        <end position="358"/>
    </location>
</feature>
<feature type="compositionally biased region" description="Low complexity" evidence="1">
    <location>
        <begin position="387"/>
        <end position="446"/>
    </location>
</feature>
<gene>
    <name evidence="2" type="ORF">CCHL11_09265</name>
</gene>
<feature type="compositionally biased region" description="Low complexity" evidence="1">
    <location>
        <begin position="7"/>
        <end position="19"/>
    </location>
</feature>
<dbReference type="Proteomes" id="UP000186583">
    <property type="component" value="Unassembled WGS sequence"/>
</dbReference>
<feature type="region of interest" description="Disordered" evidence="1">
    <location>
        <begin position="78"/>
        <end position="147"/>
    </location>
</feature>
<protein>
    <submittedName>
        <fullName evidence="2">Uncharacterized protein</fullName>
    </submittedName>
</protein>
<keyword evidence="3" id="KW-1185">Reference proteome</keyword>
<evidence type="ECO:0000256" key="1">
    <source>
        <dbReference type="SAM" id="MobiDB-lite"/>
    </source>
</evidence>
<feature type="compositionally biased region" description="Basic and acidic residues" evidence="1">
    <location>
        <begin position="705"/>
        <end position="715"/>
    </location>
</feature>
<feature type="compositionally biased region" description="Basic and acidic residues" evidence="1">
    <location>
        <begin position="1385"/>
        <end position="1397"/>
    </location>
</feature>
<organism evidence="2 3">
    <name type="scientific">Colletotrichum chlorophyti</name>
    <dbReference type="NCBI Taxonomy" id="708187"/>
    <lineage>
        <taxon>Eukaryota</taxon>
        <taxon>Fungi</taxon>
        <taxon>Dikarya</taxon>
        <taxon>Ascomycota</taxon>
        <taxon>Pezizomycotina</taxon>
        <taxon>Sordariomycetes</taxon>
        <taxon>Hypocreomycetidae</taxon>
        <taxon>Glomerellales</taxon>
        <taxon>Glomerellaceae</taxon>
        <taxon>Colletotrichum</taxon>
    </lineage>
</organism>
<feature type="region of interest" description="Disordered" evidence="1">
    <location>
        <begin position="1"/>
        <end position="52"/>
    </location>
</feature>
<feature type="region of interest" description="Disordered" evidence="1">
    <location>
        <begin position="179"/>
        <end position="202"/>
    </location>
</feature>
<feature type="compositionally biased region" description="Pro residues" evidence="1">
    <location>
        <begin position="762"/>
        <end position="790"/>
    </location>
</feature>
<evidence type="ECO:0000313" key="3">
    <source>
        <dbReference type="Proteomes" id="UP000186583"/>
    </source>
</evidence>
<feature type="compositionally biased region" description="Polar residues" evidence="1">
    <location>
        <begin position="135"/>
        <end position="147"/>
    </location>
</feature>
<dbReference type="STRING" id="708187.A0A1Q8RC70"/>
<feature type="compositionally biased region" description="Low complexity" evidence="1">
    <location>
        <begin position="193"/>
        <end position="202"/>
    </location>
</feature>
<feature type="compositionally biased region" description="Polar residues" evidence="1">
    <location>
        <begin position="1232"/>
        <end position="1244"/>
    </location>
</feature>
<feature type="region of interest" description="Disordered" evidence="1">
    <location>
        <begin position="233"/>
        <end position="363"/>
    </location>
</feature>
<feature type="region of interest" description="Disordered" evidence="1">
    <location>
        <begin position="760"/>
        <end position="800"/>
    </location>
</feature>
<feature type="compositionally biased region" description="Low complexity" evidence="1">
    <location>
        <begin position="694"/>
        <end position="704"/>
    </location>
</feature>
<feature type="region of interest" description="Disordered" evidence="1">
    <location>
        <begin position="1305"/>
        <end position="1397"/>
    </location>
</feature>
<feature type="region of interest" description="Disordered" evidence="1">
    <location>
        <begin position="379"/>
        <end position="466"/>
    </location>
</feature>
<feature type="compositionally biased region" description="Basic and acidic residues" evidence="1">
    <location>
        <begin position="1071"/>
        <end position="1083"/>
    </location>
</feature>
<feature type="compositionally biased region" description="Basic and acidic residues" evidence="1">
    <location>
        <begin position="1338"/>
        <end position="1349"/>
    </location>
</feature>
<feature type="compositionally biased region" description="Basic and acidic residues" evidence="1">
    <location>
        <begin position="179"/>
        <end position="191"/>
    </location>
</feature>